<comment type="caution">
    <text evidence="1">The sequence shown here is derived from an EMBL/GenBank/DDBJ whole genome shotgun (WGS) entry which is preliminary data.</text>
</comment>
<dbReference type="EMBL" id="BARU01010525">
    <property type="protein sequence ID" value="GAH33930.1"/>
    <property type="molecule type" value="Genomic_DNA"/>
</dbReference>
<dbReference type="Gene3D" id="3.40.190.10">
    <property type="entry name" value="Periplasmic binding protein-like II"/>
    <property type="match status" value="2"/>
</dbReference>
<name>X1FN40_9ZZZZ</name>
<dbReference type="PANTHER" id="PTHR35936">
    <property type="entry name" value="MEMBRANE-BOUND LYTIC MUREIN TRANSGLYCOSYLASE F"/>
    <property type="match status" value="1"/>
</dbReference>
<dbReference type="AlphaFoldDB" id="X1FN40"/>
<organism evidence="1">
    <name type="scientific">marine sediment metagenome</name>
    <dbReference type="NCBI Taxonomy" id="412755"/>
    <lineage>
        <taxon>unclassified sequences</taxon>
        <taxon>metagenomes</taxon>
        <taxon>ecological metagenomes</taxon>
    </lineage>
</organism>
<evidence type="ECO:0000313" key="1">
    <source>
        <dbReference type="EMBL" id="GAH33930.1"/>
    </source>
</evidence>
<accession>X1FN40</accession>
<feature type="non-terminal residue" evidence="1">
    <location>
        <position position="1"/>
    </location>
</feature>
<proteinExistence type="predicted"/>
<dbReference type="SUPFAM" id="SSF53850">
    <property type="entry name" value="Periplasmic binding protein-like II"/>
    <property type="match status" value="1"/>
</dbReference>
<reference evidence="1" key="1">
    <citation type="journal article" date="2014" name="Front. Microbiol.">
        <title>High frequency of phylogenetically diverse reductive dehalogenase-homologous genes in deep subseafloor sedimentary metagenomes.</title>
        <authorList>
            <person name="Kawai M."/>
            <person name="Futagami T."/>
            <person name="Toyoda A."/>
            <person name="Takaki Y."/>
            <person name="Nishi S."/>
            <person name="Hori S."/>
            <person name="Arai W."/>
            <person name="Tsubouchi T."/>
            <person name="Morono Y."/>
            <person name="Uchiyama I."/>
            <person name="Ito T."/>
            <person name="Fujiyama A."/>
            <person name="Inagaki F."/>
            <person name="Takami H."/>
        </authorList>
    </citation>
    <scope>NUCLEOTIDE SEQUENCE</scope>
    <source>
        <strain evidence="1">Expedition CK06-06</strain>
    </source>
</reference>
<gene>
    <name evidence="1" type="ORF">S03H2_20044</name>
</gene>
<sequence>TFTKNTKRKEFYLFSDPISTVKDVFYKIKHRNITWDTFDNLKNYSVGYSQGYNYDPVFLEAIKMKKFIAKAFVPLGTAELTHLKRLILGRTDLIICEVSLCQYLIKTNTPEFHNVDFINNPIGKVRTFHIGFSKKWKGVVPLVKQFNMELTKFVAEGKRKQIFKKYGIISDLE</sequence>
<protein>
    <submittedName>
        <fullName evidence="1">Uncharacterized protein</fullName>
    </submittedName>
</protein>
<dbReference type="PANTHER" id="PTHR35936:SF25">
    <property type="entry name" value="ABC TRANSPORTER SUBSTRATE-BINDING PROTEIN"/>
    <property type="match status" value="1"/>
</dbReference>